<reference evidence="1 2" key="1">
    <citation type="submission" date="2013-04" db="EMBL/GenBank/DDBJ databases">
        <title>Gluconobacter oxydans NBRC 3293 whole genome sequence.</title>
        <authorList>
            <person name="Matsutani M."/>
            <person name="Yakushi T."/>
            <person name="Matsushita K."/>
        </authorList>
    </citation>
    <scope>NUCLEOTIDE SEQUENCE [LARGE SCALE GENOMIC DNA]</scope>
    <source>
        <strain evidence="1 2">NBRC 3293</strain>
    </source>
</reference>
<name>A0A829X2J7_GLUOY</name>
<accession>A0A829X2J7</accession>
<gene>
    <name evidence="1" type="ORF">NBRC3293_2830</name>
</gene>
<protein>
    <recommendedName>
        <fullName evidence="3">Transposase</fullName>
    </recommendedName>
</protein>
<dbReference type="EMBL" id="BARJ01000012">
    <property type="protein sequence ID" value="GEM18334.1"/>
    <property type="molecule type" value="Genomic_DNA"/>
</dbReference>
<proteinExistence type="predicted"/>
<organism evidence="1 2">
    <name type="scientific">Gluconobacter oxydans NBRC 3293</name>
    <dbReference type="NCBI Taxonomy" id="1315969"/>
    <lineage>
        <taxon>Bacteria</taxon>
        <taxon>Pseudomonadati</taxon>
        <taxon>Pseudomonadota</taxon>
        <taxon>Alphaproteobacteria</taxon>
        <taxon>Acetobacterales</taxon>
        <taxon>Acetobacteraceae</taxon>
        <taxon>Gluconobacter</taxon>
    </lineage>
</organism>
<comment type="caution">
    <text evidence="1">The sequence shown here is derived from an EMBL/GenBank/DDBJ whole genome shotgun (WGS) entry which is preliminary data.</text>
</comment>
<evidence type="ECO:0000313" key="2">
    <source>
        <dbReference type="Proteomes" id="UP000484858"/>
    </source>
</evidence>
<dbReference type="AlphaFoldDB" id="A0A829X2J7"/>
<sequence>MDDWRNADVFEWVFDAMIDATIVKVHRYGQSAKEGRRDKPLAARKAA</sequence>
<dbReference type="Proteomes" id="UP000484858">
    <property type="component" value="Unassembled WGS sequence"/>
</dbReference>
<evidence type="ECO:0008006" key="3">
    <source>
        <dbReference type="Google" id="ProtNLM"/>
    </source>
</evidence>
<evidence type="ECO:0000313" key="1">
    <source>
        <dbReference type="EMBL" id="GEM18334.1"/>
    </source>
</evidence>